<evidence type="ECO:0000313" key="2">
    <source>
        <dbReference type="Proteomes" id="UP000664477"/>
    </source>
</evidence>
<evidence type="ECO:0000313" key="1">
    <source>
        <dbReference type="EMBL" id="MBO1916520.1"/>
    </source>
</evidence>
<comment type="caution">
    <text evidence="1">The sequence shown here is derived from an EMBL/GenBank/DDBJ whole genome shotgun (WGS) entry which is preliminary data.</text>
</comment>
<dbReference type="EMBL" id="JAGETQ010000131">
    <property type="protein sequence ID" value="MBO1916520.1"/>
    <property type="molecule type" value="Genomic_DNA"/>
</dbReference>
<sequence>MYALNSLKSDQFVFTQGLRRELSEWSFDKSGTVNGSGTSDRWNTAAELSLAYLYRDTGRIYGRYERGYTLPDGLQISDQSVVNGEKIYTPTKAEDEI</sequence>
<name>A0A939NCW4_PRORE</name>
<organism evidence="1 2">
    <name type="scientific">Providencia rettgeri</name>
    <dbReference type="NCBI Taxonomy" id="587"/>
    <lineage>
        <taxon>Bacteria</taxon>
        <taxon>Pseudomonadati</taxon>
        <taxon>Pseudomonadota</taxon>
        <taxon>Gammaproteobacteria</taxon>
        <taxon>Enterobacterales</taxon>
        <taxon>Morganellaceae</taxon>
        <taxon>Providencia</taxon>
    </lineage>
</organism>
<protein>
    <submittedName>
        <fullName evidence="1">TonB-dependent receptor</fullName>
    </submittedName>
</protein>
<keyword evidence="1" id="KW-0675">Receptor</keyword>
<dbReference type="AlphaFoldDB" id="A0A939NCW4"/>
<accession>A0A939NCW4</accession>
<dbReference type="SUPFAM" id="SSF56935">
    <property type="entry name" value="Porins"/>
    <property type="match status" value="1"/>
</dbReference>
<dbReference type="Proteomes" id="UP000664477">
    <property type="component" value="Unassembled WGS sequence"/>
</dbReference>
<gene>
    <name evidence="1" type="ORF">J4727_16850</name>
</gene>
<proteinExistence type="predicted"/>
<reference evidence="1" key="1">
    <citation type="submission" date="2021-03" db="EMBL/GenBank/DDBJ databases">
        <title>Molecular epidemiology and mechanisms of colistin and carbapenem resistance in Enterobacteriaceae from clinical isolates, the environment and porcine samples in Pretoria, South Africa.</title>
        <authorList>
            <person name="Bogoshi D."/>
            <person name="Mbelle N.M."/>
            <person name="Naidoo V."/>
            <person name="Osei Sekyere J."/>
        </authorList>
    </citation>
    <scope>NUCLEOTIDE SEQUENCE</scope>
    <source>
        <strain evidence="1">C052</strain>
    </source>
</reference>